<evidence type="ECO:0000313" key="3">
    <source>
        <dbReference type="Proteomes" id="UP000008181"/>
    </source>
</evidence>
<organism evidence="2 3">
    <name type="scientific">Thermothielavioides terrestris (strain ATCC 38088 / NRRL 8126)</name>
    <name type="common">Thielavia terrestris</name>
    <dbReference type="NCBI Taxonomy" id="578455"/>
    <lineage>
        <taxon>Eukaryota</taxon>
        <taxon>Fungi</taxon>
        <taxon>Dikarya</taxon>
        <taxon>Ascomycota</taxon>
        <taxon>Pezizomycotina</taxon>
        <taxon>Sordariomycetes</taxon>
        <taxon>Sordariomycetidae</taxon>
        <taxon>Sordariales</taxon>
        <taxon>Chaetomiaceae</taxon>
        <taxon>Thermothielavioides</taxon>
        <taxon>Thermothielavioides terrestris</taxon>
    </lineage>
</organism>
<gene>
    <name evidence="2" type="ORF">THITE_2131275</name>
</gene>
<dbReference type="AlphaFoldDB" id="G2RAF6"/>
<evidence type="ECO:0000313" key="2">
    <source>
        <dbReference type="EMBL" id="AEO69691.1"/>
    </source>
</evidence>
<evidence type="ECO:0008006" key="4">
    <source>
        <dbReference type="Google" id="ProtNLM"/>
    </source>
</evidence>
<dbReference type="Proteomes" id="UP000008181">
    <property type="component" value="Chromosome 4"/>
</dbReference>
<feature type="signal peptide" evidence="1">
    <location>
        <begin position="1"/>
        <end position="19"/>
    </location>
</feature>
<feature type="chain" id="PRO_5003436346" description="AA1-like domain-containing protein" evidence="1">
    <location>
        <begin position="20"/>
        <end position="304"/>
    </location>
</feature>
<name>G2RAF6_THETT</name>
<sequence length="304" mass="33750">MPWQSLIFLFYAPGFLVQTLPGVTTATCPSGPPGPSYSLAGWTLTNFLYMVYDEILPSGQNATTAWVTFDLVGGFSNQPVHCETTGQEFVANYTGPLKDNRWRSCVPKNETSGAGYSTMFRYNPDDSWDVVTLWETSTCGTDPKQIHEVLFKGDVTENYFVTNQGDRPAPPPGGTNVQMWKRTYYDTYQVEGTFTLVDPPPTTSCSLDQPPACLPNPGFRTHFTLLNLADNYSVVCDAFTSDLPILQNSTDPWNVCGVDPDDAPFLPPTWFRMDRATHMLSLNQTWLCETDDGDLTKVTATLVP</sequence>
<protein>
    <recommendedName>
        <fullName evidence="4">AA1-like domain-containing protein</fullName>
    </recommendedName>
</protein>
<keyword evidence="3" id="KW-1185">Reference proteome</keyword>
<dbReference type="EMBL" id="CP003012">
    <property type="protein sequence ID" value="AEO69691.1"/>
    <property type="molecule type" value="Genomic_DNA"/>
</dbReference>
<dbReference type="RefSeq" id="XP_003656027.1">
    <property type="nucleotide sequence ID" value="XM_003655979.1"/>
</dbReference>
<dbReference type="GeneID" id="11524262"/>
<accession>G2RAF6</accession>
<evidence type="ECO:0000256" key="1">
    <source>
        <dbReference type="SAM" id="SignalP"/>
    </source>
</evidence>
<keyword evidence="1" id="KW-0732">Signal</keyword>
<dbReference type="OrthoDB" id="10479362at2759"/>
<proteinExistence type="predicted"/>
<dbReference type="HOGENOM" id="CLU_915814_0_0_1"/>
<dbReference type="KEGG" id="ttt:THITE_2131275"/>
<reference evidence="2 3" key="1">
    <citation type="journal article" date="2011" name="Nat. Biotechnol.">
        <title>Comparative genomic analysis of the thermophilic biomass-degrading fungi Myceliophthora thermophila and Thielavia terrestris.</title>
        <authorList>
            <person name="Berka R.M."/>
            <person name="Grigoriev I.V."/>
            <person name="Otillar R."/>
            <person name="Salamov A."/>
            <person name="Grimwood J."/>
            <person name="Reid I."/>
            <person name="Ishmael N."/>
            <person name="John T."/>
            <person name="Darmond C."/>
            <person name="Moisan M.-C."/>
            <person name="Henrissat B."/>
            <person name="Coutinho P.M."/>
            <person name="Lombard V."/>
            <person name="Natvig D.O."/>
            <person name="Lindquist E."/>
            <person name="Schmutz J."/>
            <person name="Lucas S."/>
            <person name="Harris P."/>
            <person name="Powlowski J."/>
            <person name="Bellemare A."/>
            <person name="Taylor D."/>
            <person name="Butler G."/>
            <person name="de Vries R.P."/>
            <person name="Allijn I.E."/>
            <person name="van den Brink J."/>
            <person name="Ushinsky S."/>
            <person name="Storms R."/>
            <person name="Powell A.J."/>
            <person name="Paulsen I.T."/>
            <person name="Elbourne L.D.H."/>
            <person name="Baker S.E."/>
            <person name="Magnuson J."/>
            <person name="LaBoissiere S."/>
            <person name="Clutterbuck A.J."/>
            <person name="Martinez D."/>
            <person name="Wogulis M."/>
            <person name="de Leon A.L."/>
            <person name="Rey M.W."/>
            <person name="Tsang A."/>
        </authorList>
    </citation>
    <scope>NUCLEOTIDE SEQUENCE [LARGE SCALE GENOMIC DNA]</scope>
    <source>
        <strain evidence="3">ATCC 38088 / NRRL 8126</strain>
    </source>
</reference>